<protein>
    <submittedName>
        <fullName evidence="1">Uncharacterized protein</fullName>
    </submittedName>
</protein>
<gene>
    <name evidence="1" type="ORF">OEA41_007499</name>
</gene>
<dbReference type="Proteomes" id="UP001276659">
    <property type="component" value="Unassembled WGS sequence"/>
</dbReference>
<sequence length="196" mass="21764">MIPTLTLRARGQADQPSIIRVIRIPADGSDIHTTIVPTTSSGNSFTMGMLGHVPDFNAILGGTRTRNYIVVGRNGVNAPNGEFNGRWLMCRCVTPKNGSTPDLPCNKYFLKRHSWNHVYGDAFVFKLKGHELNSFGWADYADIPRGYLGSGWDTMLFYVLAESAFAMELGQRLNAVKLDSEGMALRLRTRRAIGNR</sequence>
<comment type="caution">
    <text evidence="1">The sequence shown here is derived from an EMBL/GenBank/DDBJ whole genome shotgun (WGS) entry which is preliminary data.</text>
</comment>
<organism evidence="1 2">
    <name type="scientific">Lepraria neglecta</name>
    <dbReference type="NCBI Taxonomy" id="209136"/>
    <lineage>
        <taxon>Eukaryota</taxon>
        <taxon>Fungi</taxon>
        <taxon>Dikarya</taxon>
        <taxon>Ascomycota</taxon>
        <taxon>Pezizomycotina</taxon>
        <taxon>Lecanoromycetes</taxon>
        <taxon>OSLEUM clade</taxon>
        <taxon>Lecanoromycetidae</taxon>
        <taxon>Lecanorales</taxon>
        <taxon>Lecanorineae</taxon>
        <taxon>Stereocaulaceae</taxon>
        <taxon>Lepraria</taxon>
    </lineage>
</organism>
<keyword evidence="2" id="KW-1185">Reference proteome</keyword>
<evidence type="ECO:0000313" key="2">
    <source>
        <dbReference type="Proteomes" id="UP001276659"/>
    </source>
</evidence>
<evidence type="ECO:0000313" key="1">
    <source>
        <dbReference type="EMBL" id="KAK3176176.1"/>
    </source>
</evidence>
<dbReference type="AlphaFoldDB" id="A0AAD9ZCT6"/>
<accession>A0AAD9ZCT6</accession>
<name>A0AAD9ZCT6_9LECA</name>
<reference evidence="1" key="1">
    <citation type="submission" date="2022-11" db="EMBL/GenBank/DDBJ databases">
        <title>Chromosomal genome sequence assembly and mating type (MAT) locus characterization of the leprose asexual lichenized fungus Lepraria neglecta (Nyl.) Erichsen.</title>
        <authorList>
            <person name="Allen J.L."/>
            <person name="Pfeffer B."/>
        </authorList>
    </citation>
    <scope>NUCLEOTIDE SEQUENCE</scope>
    <source>
        <strain evidence="1">Allen 5258</strain>
    </source>
</reference>
<proteinExistence type="predicted"/>
<dbReference type="EMBL" id="JASNWA010000004">
    <property type="protein sequence ID" value="KAK3176176.1"/>
    <property type="molecule type" value="Genomic_DNA"/>
</dbReference>